<dbReference type="Gene3D" id="3.80.10.10">
    <property type="entry name" value="Ribonuclease Inhibitor"/>
    <property type="match status" value="2"/>
</dbReference>
<feature type="compositionally biased region" description="Low complexity" evidence="5">
    <location>
        <begin position="275"/>
        <end position="289"/>
    </location>
</feature>
<dbReference type="SMART" id="SM00364">
    <property type="entry name" value="LRR_BAC"/>
    <property type="match status" value="6"/>
</dbReference>
<feature type="compositionally biased region" description="Basic and acidic residues" evidence="5">
    <location>
        <begin position="221"/>
        <end position="232"/>
    </location>
</feature>
<feature type="compositionally biased region" description="Low complexity" evidence="5">
    <location>
        <begin position="371"/>
        <end position="387"/>
    </location>
</feature>
<dbReference type="InterPro" id="IPR003591">
    <property type="entry name" value="Leu-rich_rpt_typical-subtyp"/>
</dbReference>
<evidence type="ECO:0000256" key="5">
    <source>
        <dbReference type="SAM" id="MobiDB-lite"/>
    </source>
</evidence>
<sequence length="802" mass="90554">MQIEDISPSVELRENGNENVAAESTEIQEEQTRNRFTSKTDPMREPVKNKTTVEEIRGGNLLTLQLPEKQIINLKAENEKTLTKRTEETLEINKNNVKRTEERPTSATTFTSQKDPKMSEKYSKSDKEESVATDTLEVTRNNDDTLLHNSNTEPHGENSEVKTTNIQNIWINGERKHDGTDVKLKRLNQTGGMKEERVEWERERKLVMGIHPDMTKRRTYEEENPFKEKLETAEEEKGDEKIAGKNMNNKEDQRALSNVTSPPSASTAQSEIPATMQTTETGRTTHTAELTRQINRVHKATEREFVSWLKGAKPKPEAAKFISADLHRQEPNPAQKSKENTNTAEMVSFALKPKTKEPTVRQNKAPPLPPHVTTSSASTPSSIPTKPGNSRNTRTKVDKRIRDEKMQKPPNRKNIIPTTPVHFPYFMDDYCPPECACYGRVVQCSDKGVNKIPYGIPYNARYILLMNNQIDSIQLDLLSEYVSMEFLVLSNNQLKDGTIEGAFEGVPALKRLYLDRNLLESVPIDLPSSLEELRLDNNNLKLMSEAVWTRCPGLLVLSLSNNSLGSRSESLPREVFSPLCELRTLNLDHNHLGSVPQGLPLSLKELYLRGNLIDRVHAGVFNGLSGLMVLDLSSNRLTDKGLVRESLLNATHIESLNLEGNRLKQFPRHLPPSLKTLSIEGNCISSIRKAALSRLKNLEHLGLARNKIFKVAPGAFRMQPVLHQLDLCHNSLQQVPRQLPPGLHLLALTHNKIQSVPRDAFCWGNKSLSGLVRVQLEHNLIDMGNLDTQAFRCLRGFQVVHF</sequence>
<dbReference type="SUPFAM" id="SSF52058">
    <property type="entry name" value="L domain-like"/>
    <property type="match status" value="1"/>
</dbReference>
<feature type="compositionally biased region" description="Basic and acidic residues" evidence="5">
    <location>
        <begin position="238"/>
        <end position="254"/>
    </location>
</feature>
<name>A0A8S4B0I9_9TELE</name>
<dbReference type="PANTHER" id="PTHR45712:SF18">
    <property type="entry name" value="PODOCAN-LIKE PROTEIN 1"/>
    <property type="match status" value="1"/>
</dbReference>
<evidence type="ECO:0000256" key="2">
    <source>
        <dbReference type="ARBA" id="ARBA00022729"/>
    </source>
</evidence>
<evidence type="ECO:0000256" key="4">
    <source>
        <dbReference type="ARBA" id="ARBA00023180"/>
    </source>
</evidence>
<evidence type="ECO:0000313" key="7">
    <source>
        <dbReference type="EMBL" id="CAG5927503.1"/>
    </source>
</evidence>
<accession>A0A8S4B0I9</accession>
<dbReference type="Pfam" id="PF13855">
    <property type="entry name" value="LRR_8"/>
    <property type="match status" value="4"/>
</dbReference>
<evidence type="ECO:0000313" key="8">
    <source>
        <dbReference type="Proteomes" id="UP000677803"/>
    </source>
</evidence>
<dbReference type="InterPro" id="IPR050333">
    <property type="entry name" value="SLRP"/>
</dbReference>
<keyword evidence="4" id="KW-0325">Glycoprotein</keyword>
<dbReference type="InterPro" id="IPR000372">
    <property type="entry name" value="LRRNT"/>
</dbReference>
<dbReference type="PANTHER" id="PTHR45712">
    <property type="entry name" value="AGAP008170-PA"/>
    <property type="match status" value="1"/>
</dbReference>
<dbReference type="Pfam" id="PF01462">
    <property type="entry name" value="LRRNT"/>
    <property type="match status" value="1"/>
</dbReference>
<dbReference type="InterPro" id="IPR032675">
    <property type="entry name" value="LRR_dom_sf"/>
</dbReference>
<dbReference type="InterPro" id="IPR001611">
    <property type="entry name" value="Leu-rich_rpt"/>
</dbReference>
<feature type="domain" description="LRRNT" evidence="6">
    <location>
        <begin position="430"/>
        <end position="462"/>
    </location>
</feature>
<reference evidence="7" key="1">
    <citation type="submission" date="2021-05" db="EMBL/GenBank/DDBJ databases">
        <authorList>
            <person name="Tigano A."/>
        </authorList>
    </citation>
    <scope>NUCLEOTIDE SEQUENCE</scope>
</reference>
<keyword evidence="2" id="KW-0732">Signal</keyword>
<feature type="region of interest" description="Disordered" evidence="5">
    <location>
        <begin position="1"/>
        <end position="48"/>
    </location>
</feature>
<evidence type="ECO:0000256" key="1">
    <source>
        <dbReference type="ARBA" id="ARBA00022614"/>
    </source>
</evidence>
<comment type="caution">
    <text evidence="7">The sequence shown here is derived from an EMBL/GenBank/DDBJ whole genome shotgun (WGS) entry which is preliminary data.</text>
</comment>
<keyword evidence="8" id="KW-1185">Reference proteome</keyword>
<feature type="compositionally biased region" description="Polar residues" evidence="5">
    <location>
        <begin position="255"/>
        <end position="272"/>
    </location>
</feature>
<dbReference type="OrthoDB" id="676979at2759"/>
<evidence type="ECO:0000256" key="3">
    <source>
        <dbReference type="ARBA" id="ARBA00022737"/>
    </source>
</evidence>
<feature type="region of interest" description="Disordered" evidence="5">
    <location>
        <begin position="221"/>
        <end position="289"/>
    </location>
</feature>
<protein>
    <submittedName>
        <fullName evidence="7">(Atlantic silverside) hypothetical protein</fullName>
    </submittedName>
</protein>
<dbReference type="SMART" id="SM00369">
    <property type="entry name" value="LRR_TYP"/>
    <property type="match status" value="11"/>
</dbReference>
<feature type="region of interest" description="Disordered" evidence="5">
    <location>
        <begin position="352"/>
        <end position="398"/>
    </location>
</feature>
<dbReference type="AlphaFoldDB" id="A0A8S4B0I9"/>
<feature type="compositionally biased region" description="Basic and acidic residues" evidence="5">
    <location>
        <begin position="114"/>
        <end position="130"/>
    </location>
</feature>
<dbReference type="GO" id="GO:0005615">
    <property type="term" value="C:extracellular space"/>
    <property type="evidence" value="ECO:0007669"/>
    <property type="project" value="TreeGrafter"/>
</dbReference>
<proteinExistence type="predicted"/>
<dbReference type="FunFam" id="3.80.10.10:FF:001164">
    <property type="entry name" value="GH01279p"/>
    <property type="match status" value="1"/>
</dbReference>
<gene>
    <name evidence="7" type="ORF">MMEN_LOCUS11346</name>
</gene>
<dbReference type="SMART" id="SM00013">
    <property type="entry name" value="LRRNT"/>
    <property type="match status" value="1"/>
</dbReference>
<evidence type="ECO:0000259" key="6">
    <source>
        <dbReference type="SMART" id="SM00013"/>
    </source>
</evidence>
<keyword evidence="3" id="KW-0677">Repeat</keyword>
<keyword evidence="1" id="KW-0433">Leucine-rich repeat</keyword>
<dbReference type="EMBL" id="CAJRST010011113">
    <property type="protein sequence ID" value="CAG5927503.1"/>
    <property type="molecule type" value="Genomic_DNA"/>
</dbReference>
<dbReference type="PROSITE" id="PS51450">
    <property type="entry name" value="LRR"/>
    <property type="match status" value="1"/>
</dbReference>
<organism evidence="7 8">
    <name type="scientific">Menidia menidia</name>
    <name type="common">Atlantic silverside</name>
    <dbReference type="NCBI Taxonomy" id="238744"/>
    <lineage>
        <taxon>Eukaryota</taxon>
        <taxon>Metazoa</taxon>
        <taxon>Chordata</taxon>
        <taxon>Craniata</taxon>
        <taxon>Vertebrata</taxon>
        <taxon>Euteleostomi</taxon>
        <taxon>Actinopterygii</taxon>
        <taxon>Neopterygii</taxon>
        <taxon>Teleostei</taxon>
        <taxon>Neoteleostei</taxon>
        <taxon>Acanthomorphata</taxon>
        <taxon>Ovalentaria</taxon>
        <taxon>Atherinomorphae</taxon>
        <taxon>Atheriniformes</taxon>
        <taxon>Atherinopsidae</taxon>
        <taxon>Menidiinae</taxon>
        <taxon>Menidia</taxon>
    </lineage>
</organism>
<dbReference type="Proteomes" id="UP000677803">
    <property type="component" value="Unassembled WGS sequence"/>
</dbReference>
<feature type="region of interest" description="Disordered" evidence="5">
    <location>
        <begin position="94"/>
        <end position="133"/>
    </location>
</feature>